<dbReference type="EMBL" id="CP017174">
    <property type="protein sequence ID" value="QDE67448.1"/>
    <property type="molecule type" value="Genomic_DNA"/>
</dbReference>
<dbReference type="PANTHER" id="PTHR46130:SF3">
    <property type="entry name" value="CHROMOSOME UNDETERMINED SCAFFOLD_33, WHOLE GENOME SHOTGUN SEQUENCE"/>
    <property type="match status" value="1"/>
</dbReference>
<dbReference type="InterPro" id="IPR011874">
    <property type="entry name" value="Fibro_Slime"/>
</dbReference>
<dbReference type="NCBIfam" id="TIGR02148">
    <property type="entry name" value="Fibro_Slime"/>
    <property type="match status" value="1"/>
</dbReference>
<evidence type="ECO:0000256" key="6">
    <source>
        <dbReference type="SAM" id="MobiDB-lite"/>
    </source>
</evidence>
<dbReference type="RefSeq" id="WP_140789541.1">
    <property type="nucleotide sequence ID" value="NZ_CP017169.1"/>
</dbReference>
<evidence type="ECO:0000259" key="8">
    <source>
        <dbReference type="PROSITE" id="PS51820"/>
    </source>
</evidence>
<dbReference type="GO" id="GO:0004222">
    <property type="term" value="F:metalloendopeptidase activity"/>
    <property type="evidence" value="ECO:0007669"/>
    <property type="project" value="TreeGrafter"/>
</dbReference>
<dbReference type="PROSITE" id="PS51820">
    <property type="entry name" value="PA14"/>
    <property type="match status" value="1"/>
</dbReference>
<sequence>MVNPHRRSRLASALLASLLFTLVACNGGGGSAKPDAGTGPNIPDGSTPDAGDDCGDGQRQSGEACDDGNRVDGDGCNATCTTVEGGFICEVPGAPCVRLMNCGDGRVEDGEECDDRNLVSGDGCNGSCRIESGWACPAQGGRCRAKECGDNIIAGDEECEDGNTTPGDGCSDVCRLEDGWKCPPGQPCSRTTCGDGITEGTEQCDDGNTVMGDGCSPLCTKEPRCSDGNCEETCGDGLILPNSAVEECDDGNTRANDGCSPDCKLEDGFACVLVTQEPPAQVSIPVVYRDFRGYDLPATGDLPRGHIDFQNKNAGREDGILENRLDANGRPVYAKEGQPSNNTNGRAAFDQWYKAVDKVNKTIVGSFVLDRQQNGSYVFDNEYFFPLDDEPLYSGGWVAAGFESTREDTIGQQRNFHFTSEARYWFAYKGTEVLTFRGDDDVWVFVNGRLALDLGGVHGPASGTINMSSQASSLGLRLGGIYEVVVLQAERHTHGSSYRLTLNNFLTARTECTATCGDAVVDEEAGEECDDGVNAGGYGECGRGCLWGPRCGDGETQEDEGEECDDGNTVSRDGCSSTCRLEIG</sequence>
<feature type="region of interest" description="Disordered" evidence="6">
    <location>
        <begin position="33"/>
        <end position="66"/>
    </location>
</feature>
<evidence type="ECO:0000313" key="9">
    <source>
        <dbReference type="EMBL" id="QDE67448.1"/>
    </source>
</evidence>
<feature type="domain" description="PA14" evidence="8">
    <location>
        <begin position="369"/>
        <end position="518"/>
    </location>
</feature>
<dbReference type="InterPro" id="IPR011936">
    <property type="entry name" value="Myxo_disulph_rpt"/>
</dbReference>
<keyword evidence="5" id="KW-0325">Glycoprotein</keyword>
<dbReference type="InterPro" id="IPR011658">
    <property type="entry name" value="PA14_dom"/>
</dbReference>
<comment type="similarity">
    <text evidence="1">Belongs to the prespore-cell-inducing factor family.</text>
</comment>
<gene>
    <name evidence="9" type="ORF">BHS09_10875</name>
</gene>
<dbReference type="Pfam" id="PF07691">
    <property type="entry name" value="PA14"/>
    <property type="match status" value="1"/>
</dbReference>
<dbReference type="PANTHER" id="PTHR46130">
    <property type="entry name" value="LAMGL DOMAIN-CONTAINING PROTEIN"/>
    <property type="match status" value="1"/>
</dbReference>
<accession>A0AAE6KRN3</accession>
<dbReference type="GO" id="GO:0005615">
    <property type="term" value="C:extracellular space"/>
    <property type="evidence" value="ECO:0007669"/>
    <property type="project" value="TreeGrafter"/>
</dbReference>
<dbReference type="GO" id="GO:0006508">
    <property type="term" value="P:proteolysis"/>
    <property type="evidence" value="ECO:0007669"/>
    <property type="project" value="TreeGrafter"/>
</dbReference>
<dbReference type="InterPro" id="IPR043543">
    <property type="entry name" value="PAPPA/PAPPA2"/>
</dbReference>
<dbReference type="GO" id="GO:0007166">
    <property type="term" value="P:cell surface receptor signaling pathway"/>
    <property type="evidence" value="ECO:0007669"/>
    <property type="project" value="TreeGrafter"/>
</dbReference>
<reference evidence="9 10" key="1">
    <citation type="journal article" date="2019" name="Science">
        <title>Social genes are selection hotspots in kin groups of a soil microbe.</title>
        <authorList>
            <person name="Wielgoss S."/>
            <person name="Wolfensberger R."/>
            <person name="Sun L."/>
            <person name="Fiegna F."/>
            <person name="Velicer G.J."/>
        </authorList>
    </citation>
    <scope>NUCLEOTIDE SEQUENCE [LARGE SCALE GENOMIC DNA]</scope>
    <source>
        <strain evidence="9 10">MC3.5.9c15</strain>
    </source>
</reference>
<evidence type="ECO:0000256" key="4">
    <source>
        <dbReference type="ARBA" id="ARBA00023157"/>
    </source>
</evidence>
<evidence type="ECO:0000256" key="1">
    <source>
        <dbReference type="ARBA" id="ARBA00008709"/>
    </source>
</evidence>
<keyword evidence="2 7" id="KW-0732">Signal</keyword>
<proteinExistence type="inferred from homology"/>
<evidence type="ECO:0000313" key="10">
    <source>
        <dbReference type="Proteomes" id="UP000320179"/>
    </source>
</evidence>
<evidence type="ECO:0000256" key="5">
    <source>
        <dbReference type="ARBA" id="ARBA00023180"/>
    </source>
</evidence>
<dbReference type="AlphaFoldDB" id="A0AAE6KRN3"/>
<dbReference type="SMART" id="SM00758">
    <property type="entry name" value="PA14"/>
    <property type="match status" value="1"/>
</dbReference>
<organism evidence="9 10">
    <name type="scientific">Myxococcus xanthus</name>
    <dbReference type="NCBI Taxonomy" id="34"/>
    <lineage>
        <taxon>Bacteria</taxon>
        <taxon>Pseudomonadati</taxon>
        <taxon>Myxococcota</taxon>
        <taxon>Myxococcia</taxon>
        <taxon>Myxococcales</taxon>
        <taxon>Cystobacterineae</taxon>
        <taxon>Myxococcaceae</taxon>
        <taxon>Myxococcus</taxon>
    </lineage>
</organism>
<evidence type="ECO:0000256" key="7">
    <source>
        <dbReference type="SAM" id="SignalP"/>
    </source>
</evidence>
<dbReference type="InterPro" id="IPR037524">
    <property type="entry name" value="PA14/GLEYA"/>
</dbReference>
<dbReference type="Proteomes" id="UP000320179">
    <property type="component" value="Chromosome"/>
</dbReference>
<dbReference type="PROSITE" id="PS51257">
    <property type="entry name" value="PROKAR_LIPOPROTEIN"/>
    <property type="match status" value="1"/>
</dbReference>
<dbReference type="Pfam" id="PF13948">
    <property type="entry name" value="DUF4215"/>
    <property type="match status" value="5"/>
</dbReference>
<keyword evidence="4" id="KW-1015">Disulfide bond</keyword>
<feature type="chain" id="PRO_5042019130" description="PA14 domain-containing protein" evidence="7">
    <location>
        <begin position="27"/>
        <end position="584"/>
    </location>
</feature>
<name>A0AAE6KRN3_MYXXA</name>
<dbReference type="NCBIfam" id="TIGR02232">
    <property type="entry name" value="myxo_disulf_rpt"/>
    <property type="match status" value="6"/>
</dbReference>
<keyword evidence="3" id="KW-0677">Repeat</keyword>
<evidence type="ECO:0000256" key="3">
    <source>
        <dbReference type="ARBA" id="ARBA00022737"/>
    </source>
</evidence>
<evidence type="ECO:0000256" key="2">
    <source>
        <dbReference type="ARBA" id="ARBA00022729"/>
    </source>
</evidence>
<protein>
    <recommendedName>
        <fullName evidence="8">PA14 domain-containing protein</fullName>
    </recommendedName>
</protein>
<feature type="signal peptide" evidence="7">
    <location>
        <begin position="1"/>
        <end position="26"/>
    </location>
</feature>